<proteinExistence type="predicted"/>
<organism evidence="2 3">
    <name type="scientific">Aquiflexum balticum DSM 16537</name>
    <dbReference type="NCBI Taxonomy" id="758820"/>
    <lineage>
        <taxon>Bacteria</taxon>
        <taxon>Pseudomonadati</taxon>
        <taxon>Bacteroidota</taxon>
        <taxon>Cytophagia</taxon>
        <taxon>Cytophagales</taxon>
        <taxon>Cyclobacteriaceae</taxon>
        <taxon>Aquiflexum</taxon>
    </lineage>
</organism>
<feature type="transmembrane region" description="Helical" evidence="1">
    <location>
        <begin position="38"/>
        <end position="57"/>
    </location>
</feature>
<name>A0A1W2H9K8_9BACT</name>
<dbReference type="OrthoDB" id="893763at2"/>
<evidence type="ECO:0000313" key="2">
    <source>
        <dbReference type="EMBL" id="SMD45580.1"/>
    </source>
</evidence>
<dbReference type="RefSeq" id="WP_084122461.1">
    <property type="nucleotide sequence ID" value="NZ_LT838813.1"/>
</dbReference>
<dbReference type="EMBL" id="LT838813">
    <property type="protein sequence ID" value="SMD45580.1"/>
    <property type="molecule type" value="Genomic_DNA"/>
</dbReference>
<dbReference type="Proteomes" id="UP000192333">
    <property type="component" value="Chromosome I"/>
</dbReference>
<protein>
    <submittedName>
        <fullName evidence="2">Uncharacterized protein</fullName>
    </submittedName>
</protein>
<keyword evidence="1" id="KW-0812">Transmembrane</keyword>
<accession>A0A1W2H9K8</accession>
<dbReference type="AlphaFoldDB" id="A0A1W2H9K8"/>
<keyword evidence="1" id="KW-1133">Transmembrane helix</keyword>
<keyword evidence="1" id="KW-0472">Membrane</keyword>
<evidence type="ECO:0000256" key="1">
    <source>
        <dbReference type="SAM" id="Phobius"/>
    </source>
</evidence>
<sequence>MKKSNKTNIFKTPEGYFEDLPERILLENNKRKTRTHSIVSSLSAAAVILLGIFLFVLNNDTIQETSVEANLNQEIDLYISSGYWQAEDILSLGENPNEILDEIISVEWGTSDSDSNDQFEEDWWY</sequence>
<evidence type="ECO:0000313" key="3">
    <source>
        <dbReference type="Proteomes" id="UP000192333"/>
    </source>
</evidence>
<gene>
    <name evidence="2" type="ORF">SAMN00777080_4237</name>
</gene>
<dbReference type="STRING" id="758820.SAMN00777080_4237"/>
<keyword evidence="3" id="KW-1185">Reference proteome</keyword>
<reference evidence="3" key="1">
    <citation type="submission" date="2017-04" db="EMBL/GenBank/DDBJ databases">
        <authorList>
            <person name="Varghese N."/>
            <person name="Submissions S."/>
        </authorList>
    </citation>
    <scope>NUCLEOTIDE SEQUENCE [LARGE SCALE GENOMIC DNA]</scope>
    <source>
        <strain evidence="3">DSM 16537</strain>
    </source>
</reference>